<dbReference type="InterPro" id="IPR013094">
    <property type="entry name" value="AB_hydrolase_3"/>
</dbReference>
<protein>
    <submittedName>
        <fullName evidence="3">Alpha/beta hydrolase</fullName>
    </submittedName>
</protein>
<dbReference type="RefSeq" id="WP_379483629.1">
    <property type="nucleotide sequence ID" value="NZ_JBHMCF010000019.1"/>
</dbReference>
<dbReference type="SUPFAM" id="SSF53474">
    <property type="entry name" value="alpha/beta-Hydrolases"/>
    <property type="match status" value="1"/>
</dbReference>
<dbReference type="EMBL" id="JBHMCF010000019">
    <property type="protein sequence ID" value="MFB9471868.1"/>
    <property type="molecule type" value="Genomic_DNA"/>
</dbReference>
<proteinExistence type="predicted"/>
<dbReference type="InterPro" id="IPR029058">
    <property type="entry name" value="AB_hydrolase_fold"/>
</dbReference>
<dbReference type="PANTHER" id="PTHR48081:SF33">
    <property type="entry name" value="KYNURENINE FORMAMIDASE"/>
    <property type="match status" value="1"/>
</dbReference>
<reference evidence="3 4" key="1">
    <citation type="submission" date="2024-09" db="EMBL/GenBank/DDBJ databases">
        <authorList>
            <person name="Sun Q."/>
            <person name="Mori K."/>
        </authorList>
    </citation>
    <scope>NUCLEOTIDE SEQUENCE [LARGE SCALE GENOMIC DNA]</scope>
    <source>
        <strain evidence="3 4">JCM 3324</strain>
    </source>
</reference>
<evidence type="ECO:0000313" key="3">
    <source>
        <dbReference type="EMBL" id="MFB9471868.1"/>
    </source>
</evidence>
<evidence type="ECO:0000256" key="1">
    <source>
        <dbReference type="ARBA" id="ARBA00022801"/>
    </source>
</evidence>
<evidence type="ECO:0000259" key="2">
    <source>
        <dbReference type="Pfam" id="PF07859"/>
    </source>
</evidence>
<keyword evidence="1 3" id="KW-0378">Hydrolase</keyword>
<accession>A0ABV5NNH8</accession>
<name>A0ABV5NNH8_9ACTN</name>
<dbReference type="InterPro" id="IPR050300">
    <property type="entry name" value="GDXG_lipolytic_enzyme"/>
</dbReference>
<organism evidence="3 4">
    <name type="scientific">Nonomuraea salmonea</name>
    <dbReference type="NCBI Taxonomy" id="46181"/>
    <lineage>
        <taxon>Bacteria</taxon>
        <taxon>Bacillati</taxon>
        <taxon>Actinomycetota</taxon>
        <taxon>Actinomycetes</taxon>
        <taxon>Streptosporangiales</taxon>
        <taxon>Streptosporangiaceae</taxon>
        <taxon>Nonomuraea</taxon>
    </lineage>
</organism>
<dbReference type="Proteomes" id="UP001589568">
    <property type="component" value="Unassembled WGS sequence"/>
</dbReference>
<dbReference type="GO" id="GO:0016787">
    <property type="term" value="F:hydrolase activity"/>
    <property type="evidence" value="ECO:0007669"/>
    <property type="project" value="UniProtKB-KW"/>
</dbReference>
<gene>
    <name evidence="3" type="ORF">ACFFR3_20320</name>
</gene>
<dbReference type="Pfam" id="PF07859">
    <property type="entry name" value="Abhydrolase_3"/>
    <property type="match status" value="1"/>
</dbReference>
<evidence type="ECO:0000313" key="4">
    <source>
        <dbReference type="Proteomes" id="UP001589568"/>
    </source>
</evidence>
<comment type="caution">
    <text evidence="3">The sequence shown here is derived from an EMBL/GenBank/DDBJ whole genome shotgun (WGS) entry which is preliminary data.</text>
</comment>
<dbReference type="Gene3D" id="3.40.50.1820">
    <property type="entry name" value="alpha/beta hydrolase"/>
    <property type="match status" value="1"/>
</dbReference>
<sequence>MSEVLVVVGHGVVADTRLLREIADREFAAQGVTGAVAFAEDPTHLQVLLGTCEAAVVVDRPTGPVTAPPVTVWVDLERTDSGEGVRRIQGRGLQGLTWGIRHAVHRMRYPGIRCVTYGTEPDQWADLYVPETRRHADGRDGAQEPWTTTGTGLPVVALIHGGYWRSIWAADLMEPLCADLLGRGFAVWNIEYRRPDLHGWNATTADIATALSTLHDPGATGGMGLDLSRVAVVGHSAGGQLALRAAADGALVSLAVSLAGVLDLEAGDRRWLSAGAVAAALGHPSLGRPPGPARADRYAESSPLRRVPLGVPQLIVQGAEDDLDLVDFSRRYAVAARAAGDDVTYLELPGGHFDVIAPTAPIWQAAVSAITDALR</sequence>
<keyword evidence="4" id="KW-1185">Reference proteome</keyword>
<feature type="domain" description="Alpha/beta hydrolase fold-3" evidence="2">
    <location>
        <begin position="158"/>
        <end position="351"/>
    </location>
</feature>
<dbReference type="PANTHER" id="PTHR48081">
    <property type="entry name" value="AB HYDROLASE SUPERFAMILY PROTEIN C4A8.06C"/>
    <property type="match status" value="1"/>
</dbReference>